<dbReference type="PANTHER" id="PTHR30604">
    <property type="entry name" value="PROTEIN TRANSPORT PROTEIN HOFQ"/>
    <property type="match status" value="1"/>
</dbReference>
<dbReference type="InterPro" id="IPR038591">
    <property type="entry name" value="NolW-like_sf"/>
</dbReference>
<dbReference type="InterPro" id="IPR013355">
    <property type="entry name" value="Pilus_4_PilQ"/>
</dbReference>
<dbReference type="InterPro" id="IPR011662">
    <property type="entry name" value="Secretin/TonB_short_N"/>
</dbReference>
<dbReference type="Pfam" id="PF11741">
    <property type="entry name" value="AMIN"/>
    <property type="match status" value="2"/>
</dbReference>
<accession>A0A3B1CK39</accession>
<dbReference type="GO" id="GO:0009306">
    <property type="term" value="P:protein secretion"/>
    <property type="evidence" value="ECO:0007669"/>
    <property type="project" value="InterPro"/>
</dbReference>
<feature type="domain" description="Secretin/TonB short N-terminal" evidence="7">
    <location>
        <begin position="372"/>
        <end position="420"/>
    </location>
</feature>
<reference evidence="8" key="1">
    <citation type="submission" date="2018-06" db="EMBL/GenBank/DDBJ databases">
        <authorList>
            <person name="Zhirakovskaya E."/>
        </authorList>
    </citation>
    <scope>NUCLEOTIDE SEQUENCE</scope>
</reference>
<dbReference type="PROSITE" id="PS51257">
    <property type="entry name" value="PROKAR_LIPOPROTEIN"/>
    <property type="match status" value="1"/>
</dbReference>
<dbReference type="InterPro" id="IPR021731">
    <property type="entry name" value="AMIN_dom"/>
</dbReference>
<keyword evidence="3" id="KW-0732">Signal</keyword>
<dbReference type="PRINTS" id="PR00811">
    <property type="entry name" value="BCTERIALGSPD"/>
</dbReference>
<name>A0A3B1CK39_9ZZZZ</name>
<evidence type="ECO:0000256" key="5">
    <source>
        <dbReference type="ARBA" id="ARBA00023136"/>
    </source>
</evidence>
<proteinExistence type="predicted"/>
<protein>
    <submittedName>
        <fullName evidence="8">Type IV pilus biogenesis protein PilQ</fullName>
    </submittedName>
</protein>
<evidence type="ECO:0000256" key="1">
    <source>
        <dbReference type="ARBA" id="ARBA00004370"/>
    </source>
</evidence>
<dbReference type="Pfam" id="PF00263">
    <property type="entry name" value="Secretin"/>
    <property type="match status" value="1"/>
</dbReference>
<evidence type="ECO:0000313" key="8">
    <source>
        <dbReference type="EMBL" id="VAX25073.1"/>
    </source>
</evidence>
<dbReference type="AlphaFoldDB" id="A0A3B1CK39"/>
<dbReference type="Pfam" id="PF03958">
    <property type="entry name" value="Secretin_N"/>
    <property type="match status" value="1"/>
</dbReference>
<keyword evidence="2" id="KW-0813">Transport</keyword>
<gene>
    <name evidence="8" type="ORF">MNBD_NITROSPINAE02-859</name>
</gene>
<evidence type="ECO:0000259" key="7">
    <source>
        <dbReference type="SMART" id="SM00965"/>
    </source>
</evidence>
<dbReference type="Gene3D" id="3.30.1370.120">
    <property type="match status" value="1"/>
</dbReference>
<dbReference type="InterPro" id="IPR051808">
    <property type="entry name" value="Type_IV_pilus_biogenesis"/>
</dbReference>
<dbReference type="Pfam" id="PF07660">
    <property type="entry name" value="STN"/>
    <property type="match status" value="1"/>
</dbReference>
<evidence type="ECO:0000256" key="6">
    <source>
        <dbReference type="ARBA" id="ARBA00023237"/>
    </source>
</evidence>
<dbReference type="Gene3D" id="2.60.40.3500">
    <property type="match status" value="2"/>
</dbReference>
<dbReference type="NCBIfam" id="TIGR02515">
    <property type="entry name" value="IV_pilus_PilQ"/>
    <property type="match status" value="1"/>
</dbReference>
<organism evidence="8">
    <name type="scientific">hydrothermal vent metagenome</name>
    <dbReference type="NCBI Taxonomy" id="652676"/>
    <lineage>
        <taxon>unclassified sequences</taxon>
        <taxon>metagenomes</taxon>
        <taxon>ecological metagenomes</taxon>
    </lineage>
</organism>
<evidence type="ECO:0000256" key="4">
    <source>
        <dbReference type="ARBA" id="ARBA00022927"/>
    </source>
</evidence>
<evidence type="ECO:0000256" key="3">
    <source>
        <dbReference type="ARBA" id="ARBA00022729"/>
    </source>
</evidence>
<keyword evidence="5" id="KW-0472">Membrane</keyword>
<sequence length="746" mass="82258">MKTFNKRPCVAILFLLLFVSCAGGAQQAAKEPGGASEALASASITDLSVESKDQVVEVIVDSDAPLQYTAFKMSSPLRLIVDMTHTDISAFKAEMQVNKEPVDSIQPFYFDKTNDSRLEIKVSKDVHYRIDSSSPNKLRIIIAPKGFEDQLEAYVPKEDNLQQVVAEEIADETDMPKTETGLETQADGQDTESAMETMMVSDAISGPDQVKDVQFFQTATMSRVEITMSRPNTSYELLSRDEMNRLTIDLPGATISKDSEKLINVDLDESKIINVAAFQFRGGDNPLVKVVVNMEEMLLYNVRTEDDKIILDLGNDAVFALAMELSQKKEENLLEEVVGEPEKEFSGDTISMDFQRADIHNILRILSDVSQFNIITSDKVKGQVSMNLKDVPWDQALDVILKNNGLDMIQEGNIIRVATVGEIQKEKESLRKRLETQREIENLFTRIFEINYESAAKMKENLAQLKSERGSVDVNERTNSLIVQDTRQKLAEMDKLIRLLDKKERQVLIEARIVEVVHDMASELGIQWGGFYNTVTTSQFPQTIGVTGGTGVSPDSGQGGYGVNLPTGAPPTGSIGISLGHIAGTALLDARLMALQNNGMAKIVSMPKITTMNNKEANIESGQNIPYQTVSSEGTRTQWIKATLSLKVTPHITPDKHIRLEIETHKDEPLAGTPPPILTKQATTEVLVANGDTTVIGGLFKDTNSTKVNKVPGLGDIPFLGWLFKSDAKAKSGEELLIFITPTIVE</sequence>
<dbReference type="PANTHER" id="PTHR30604:SF1">
    <property type="entry name" value="DNA UTILIZATION PROTEIN HOFQ"/>
    <property type="match status" value="1"/>
</dbReference>
<keyword evidence="4" id="KW-0653">Protein transport</keyword>
<dbReference type="GO" id="GO:0019867">
    <property type="term" value="C:outer membrane"/>
    <property type="evidence" value="ECO:0007669"/>
    <property type="project" value="InterPro"/>
</dbReference>
<dbReference type="InterPro" id="IPR001775">
    <property type="entry name" value="GspD/PilQ"/>
</dbReference>
<dbReference type="InterPro" id="IPR005644">
    <property type="entry name" value="NolW-like"/>
</dbReference>
<dbReference type="Gene3D" id="3.30.1370.130">
    <property type="match status" value="1"/>
</dbReference>
<dbReference type="EMBL" id="UOGE01000100">
    <property type="protein sequence ID" value="VAX25073.1"/>
    <property type="molecule type" value="Genomic_DNA"/>
</dbReference>
<dbReference type="InterPro" id="IPR004846">
    <property type="entry name" value="T2SS/T3SS_dom"/>
</dbReference>
<evidence type="ECO:0000256" key="2">
    <source>
        <dbReference type="ARBA" id="ARBA00022448"/>
    </source>
</evidence>
<keyword evidence="6" id="KW-0998">Cell outer membrane</keyword>
<comment type="subcellular location">
    <subcellularLocation>
        <location evidence="1">Membrane</location>
    </subcellularLocation>
</comment>
<dbReference type="SMART" id="SM00965">
    <property type="entry name" value="STN"/>
    <property type="match status" value="1"/>
</dbReference>